<name>A0A433JI05_9GAMM</name>
<dbReference type="Pfam" id="PF17101">
    <property type="entry name" value="Stealth_CR1"/>
    <property type="match status" value="1"/>
</dbReference>
<dbReference type="InterPro" id="IPR047141">
    <property type="entry name" value="Stealth"/>
</dbReference>
<dbReference type="PANTHER" id="PTHR24045:SF0">
    <property type="entry name" value="N-ACETYLGLUCOSAMINE-1-PHOSPHOTRANSFERASE SUBUNITS ALPHA_BETA"/>
    <property type="match status" value="1"/>
</dbReference>
<dbReference type="GO" id="GO:0000271">
    <property type="term" value="P:polysaccharide biosynthetic process"/>
    <property type="evidence" value="ECO:0007669"/>
    <property type="project" value="UniProtKB-KW"/>
</dbReference>
<organism evidence="6 7">
    <name type="scientific">Legionella septentrionalis</name>
    <dbReference type="NCBI Taxonomy" id="2498109"/>
    <lineage>
        <taxon>Bacteria</taxon>
        <taxon>Pseudomonadati</taxon>
        <taxon>Pseudomonadota</taxon>
        <taxon>Gammaproteobacteria</taxon>
        <taxon>Legionellales</taxon>
        <taxon>Legionellaceae</taxon>
        <taxon>Legionella</taxon>
    </lineage>
</organism>
<proteinExistence type="inferred from homology"/>
<comment type="similarity">
    <text evidence="1">Belongs to the stealth family.</text>
</comment>
<comment type="caution">
    <text evidence="6">The sequence shown here is derived from an EMBL/GenBank/DDBJ whole genome shotgun (WGS) entry which is preliminary data.</text>
</comment>
<dbReference type="InterPro" id="IPR031358">
    <property type="entry name" value="Stealth_CR1"/>
</dbReference>
<dbReference type="OrthoDB" id="9776077at2"/>
<dbReference type="RefSeq" id="WP_126954444.1">
    <property type="nucleotide sequence ID" value="NZ_RZGR01000026.1"/>
</dbReference>
<evidence type="ECO:0000256" key="1">
    <source>
        <dbReference type="ARBA" id="ARBA00007583"/>
    </source>
</evidence>
<dbReference type="AlphaFoldDB" id="A0A433JI05"/>
<keyword evidence="3" id="KW-0270">Exopolysaccharide synthesis</keyword>
<feature type="domain" description="Stealth protein CR2 conserved region 2" evidence="4">
    <location>
        <begin position="44"/>
        <end position="152"/>
    </location>
</feature>
<evidence type="ECO:0000256" key="2">
    <source>
        <dbReference type="ARBA" id="ARBA00022679"/>
    </source>
</evidence>
<keyword evidence="2" id="KW-0808">Transferase</keyword>
<dbReference type="PANTHER" id="PTHR24045">
    <property type="match status" value="1"/>
</dbReference>
<evidence type="ECO:0000256" key="3">
    <source>
        <dbReference type="ARBA" id="ARBA00023169"/>
    </source>
</evidence>
<accession>A0A433JI05</accession>
<keyword evidence="7" id="KW-1185">Reference proteome</keyword>
<dbReference type="GO" id="GO:0016772">
    <property type="term" value="F:transferase activity, transferring phosphorus-containing groups"/>
    <property type="evidence" value="ECO:0007669"/>
    <property type="project" value="InterPro"/>
</dbReference>
<sequence length="336" mass="39453">MDSKKPVDAVITWVDGYDAAHREKLAAYLQKLGITRSEAAAPTRYNQQGEITFCVSSILKHAPFIRTIYIVTDGQKPAVFDALQASRYADKINIVDHRHIFRGYEAYLPTFNSLTIATMLWRIEGLAEEFICFCDDFSIIRPVCYEDFFRDGKIVLRGDWKTHHEQYWHRQWLRRFEKYLPFALGKKELSEHREVQENAARLLDYNKRLFYVPHVPFPLKKDMLAHYFEEHPEQLLKNISHPLRNRSQFEIITLAHHLAISAGQAVIDNAYQEVTINPAHHAWGKVQQKLKFADEHEEVKFFCLQSLDGAQDGQRKYLLDWLYKHTALPDLFFKEV</sequence>
<dbReference type="Pfam" id="PF11380">
    <property type="entry name" value="Stealth_CR2"/>
    <property type="match status" value="1"/>
</dbReference>
<evidence type="ECO:0000313" key="7">
    <source>
        <dbReference type="Proteomes" id="UP000288012"/>
    </source>
</evidence>
<feature type="domain" description="Stealth protein CR1 conserved region 1" evidence="5">
    <location>
        <begin position="6"/>
        <end position="32"/>
    </location>
</feature>
<reference evidence="6 7" key="1">
    <citation type="submission" date="2018-12" db="EMBL/GenBank/DDBJ databases">
        <title>Legionella sp,whole genome shotgun sequence.</title>
        <authorList>
            <person name="Wu H."/>
        </authorList>
    </citation>
    <scope>NUCLEOTIDE SEQUENCE [LARGE SCALE GENOMIC DNA]</scope>
    <source>
        <strain evidence="7">km714</strain>
    </source>
</reference>
<evidence type="ECO:0000259" key="4">
    <source>
        <dbReference type="Pfam" id="PF11380"/>
    </source>
</evidence>
<evidence type="ECO:0000313" key="6">
    <source>
        <dbReference type="EMBL" id="RUQ84505.1"/>
    </source>
</evidence>
<protein>
    <submittedName>
        <fullName evidence="6">Capsular biosynthesis protein</fullName>
    </submittedName>
</protein>
<gene>
    <name evidence="6" type="ORF">EKM59_08525</name>
</gene>
<dbReference type="Proteomes" id="UP000288012">
    <property type="component" value="Unassembled WGS sequence"/>
</dbReference>
<dbReference type="InterPro" id="IPR021520">
    <property type="entry name" value="Stealth_CR2"/>
</dbReference>
<evidence type="ECO:0000259" key="5">
    <source>
        <dbReference type="Pfam" id="PF17101"/>
    </source>
</evidence>
<dbReference type="EMBL" id="RZGR01000026">
    <property type="protein sequence ID" value="RUQ84505.1"/>
    <property type="molecule type" value="Genomic_DNA"/>
</dbReference>